<reference evidence="3" key="1">
    <citation type="journal article" date="2014" name="Proc. Natl. Acad. Sci. U.S.A.">
        <title>Extensive sampling of basidiomycete genomes demonstrates inadequacy of the white-rot/brown-rot paradigm for wood decay fungi.</title>
        <authorList>
            <person name="Riley R."/>
            <person name="Salamov A.A."/>
            <person name="Brown D.W."/>
            <person name="Nagy L.G."/>
            <person name="Floudas D."/>
            <person name="Held B.W."/>
            <person name="Levasseur A."/>
            <person name="Lombard V."/>
            <person name="Morin E."/>
            <person name="Otillar R."/>
            <person name="Lindquist E.A."/>
            <person name="Sun H."/>
            <person name="LaButti K.M."/>
            <person name="Schmutz J."/>
            <person name="Jabbour D."/>
            <person name="Luo H."/>
            <person name="Baker S.E."/>
            <person name="Pisabarro A.G."/>
            <person name="Walton J.D."/>
            <person name="Blanchette R.A."/>
            <person name="Henrissat B."/>
            <person name="Martin F."/>
            <person name="Cullen D."/>
            <person name="Hibbett D.S."/>
            <person name="Grigoriev I.V."/>
        </authorList>
    </citation>
    <scope>NUCLEOTIDE SEQUENCE [LARGE SCALE GENOMIC DNA]</scope>
    <source>
        <strain evidence="3">MUCL 33604</strain>
    </source>
</reference>
<dbReference type="CDD" id="cd09917">
    <property type="entry name" value="F-box_SF"/>
    <property type="match status" value="1"/>
</dbReference>
<name>A0A067PVK3_9AGAM</name>
<gene>
    <name evidence="2" type="ORF">JAAARDRAFT_78356</name>
</gene>
<dbReference type="SUPFAM" id="SSF52047">
    <property type="entry name" value="RNI-like"/>
    <property type="match status" value="1"/>
</dbReference>
<dbReference type="OrthoDB" id="3232239at2759"/>
<evidence type="ECO:0000259" key="1">
    <source>
        <dbReference type="Pfam" id="PF12937"/>
    </source>
</evidence>
<dbReference type="InterPro" id="IPR001810">
    <property type="entry name" value="F-box_dom"/>
</dbReference>
<evidence type="ECO:0000313" key="3">
    <source>
        <dbReference type="Proteomes" id="UP000027265"/>
    </source>
</evidence>
<protein>
    <recommendedName>
        <fullName evidence="1">F-box domain-containing protein</fullName>
    </recommendedName>
</protein>
<accession>A0A067PVK3</accession>
<dbReference type="InterPro" id="IPR032675">
    <property type="entry name" value="LRR_dom_sf"/>
</dbReference>
<evidence type="ECO:0000313" key="2">
    <source>
        <dbReference type="EMBL" id="KDQ58764.1"/>
    </source>
</evidence>
<feature type="domain" description="F-box" evidence="1">
    <location>
        <begin position="11"/>
        <end position="53"/>
    </location>
</feature>
<dbReference type="Pfam" id="PF12937">
    <property type="entry name" value="F-box-like"/>
    <property type="match status" value="1"/>
</dbReference>
<dbReference type="Proteomes" id="UP000027265">
    <property type="component" value="Unassembled WGS sequence"/>
</dbReference>
<dbReference type="EMBL" id="KL197717">
    <property type="protein sequence ID" value="KDQ58764.1"/>
    <property type="molecule type" value="Genomic_DNA"/>
</dbReference>
<proteinExistence type="predicted"/>
<keyword evidence="3" id="KW-1185">Reference proteome</keyword>
<dbReference type="InParanoid" id="A0A067PVK3"/>
<dbReference type="AlphaFoldDB" id="A0A067PVK3"/>
<organism evidence="2 3">
    <name type="scientific">Jaapia argillacea MUCL 33604</name>
    <dbReference type="NCBI Taxonomy" id="933084"/>
    <lineage>
        <taxon>Eukaryota</taxon>
        <taxon>Fungi</taxon>
        <taxon>Dikarya</taxon>
        <taxon>Basidiomycota</taxon>
        <taxon>Agaricomycotina</taxon>
        <taxon>Agaricomycetes</taxon>
        <taxon>Agaricomycetidae</taxon>
        <taxon>Jaapiales</taxon>
        <taxon>Jaapiaceae</taxon>
        <taxon>Jaapia</taxon>
    </lineage>
</organism>
<sequence>MPPDGSHSTVRLPLEICGQIFEFLTNPGDLSRVCLSSRAFHDEASRLLYSSVNLENAAARKTFARTVIACPYLGERVLSLRTYLEGEDDDYLAEVFPLLTNLQSLCIPSLDSEDCHNFPEGHFRQSTFRLRSFHNHTFKIQGTLDFLSKQPELVEWTQEQIFFYPKEGFTLPPDFLPNLHTMSIDAEVIFAFTNTPPVTRLKIRFWYMTADEELRTLRNLGRFRETLTNLCLQHWDGDVHFRARLLVEILAEMTPYIKHLCLIGTNVAEHVIFHTPHHLGPPFFEELGRILPMLTHLETFVWIPYNDPESSSTYKISDEEVQRLAQFLTTFPRSLTAFAFAVSWNGNAHELASFVKHPSGTWHRRTERPASVEVWREALI</sequence>
<dbReference type="Gene3D" id="3.80.10.10">
    <property type="entry name" value="Ribonuclease Inhibitor"/>
    <property type="match status" value="1"/>
</dbReference>
<dbReference type="HOGENOM" id="CLU_062057_1_0_1"/>